<sequence length="198" mass="22165">MTDHNTPHSDAPGRSAGAVESPGVESPGVESPQPTQVEYQGQTVEALSVGPVVPPPTWGELPEIEQILQNRAALSRFVHSMSYVSEDNNFFDATDAWEDWDLWTLRTSKGELSHLNPTAEFMQLNIHHDVRIEIRAVQVLPTAPRLSVEIIRYAKPFSSTRSVSIDPERLYKGTIAAREGQCRFDNDDFFHLLLQSIL</sequence>
<keyword evidence="3" id="KW-1185">Reference proteome</keyword>
<accession>A0A4Q2UBJ8</accession>
<name>A0A4Q2UBJ8_9BACT</name>
<reference evidence="2 3" key="1">
    <citation type="submission" date="2019-01" db="EMBL/GenBank/DDBJ databases">
        <title>Spirosoma flava sp. nov., a propanil-degrading bacterium isolated from herbicide-contaminated soil.</title>
        <authorList>
            <person name="Zhang L."/>
            <person name="Jiang J.-D."/>
        </authorList>
    </citation>
    <scope>NUCLEOTIDE SEQUENCE [LARGE SCALE GENOMIC DNA]</scope>
    <source>
        <strain evidence="2 3">TY50</strain>
    </source>
</reference>
<organism evidence="2 3">
    <name type="scientific">Spirosoma sordidisoli</name>
    <dbReference type="NCBI Taxonomy" id="2502893"/>
    <lineage>
        <taxon>Bacteria</taxon>
        <taxon>Pseudomonadati</taxon>
        <taxon>Bacteroidota</taxon>
        <taxon>Cytophagia</taxon>
        <taxon>Cytophagales</taxon>
        <taxon>Cytophagaceae</taxon>
        <taxon>Spirosoma</taxon>
    </lineage>
</organism>
<evidence type="ECO:0000313" key="2">
    <source>
        <dbReference type="EMBL" id="RYC66307.1"/>
    </source>
</evidence>
<dbReference type="Proteomes" id="UP000290407">
    <property type="component" value="Unassembled WGS sequence"/>
</dbReference>
<protein>
    <submittedName>
        <fullName evidence="2">Uncharacterized protein</fullName>
    </submittedName>
</protein>
<proteinExistence type="predicted"/>
<dbReference type="RefSeq" id="WP_129606817.1">
    <property type="nucleotide sequence ID" value="NZ_SBLB01000016.1"/>
</dbReference>
<comment type="caution">
    <text evidence="2">The sequence shown here is derived from an EMBL/GenBank/DDBJ whole genome shotgun (WGS) entry which is preliminary data.</text>
</comment>
<gene>
    <name evidence="2" type="ORF">EQG79_29985</name>
</gene>
<dbReference type="AlphaFoldDB" id="A0A4Q2UBJ8"/>
<feature type="region of interest" description="Disordered" evidence="1">
    <location>
        <begin position="1"/>
        <end position="36"/>
    </location>
</feature>
<evidence type="ECO:0000313" key="3">
    <source>
        <dbReference type="Proteomes" id="UP000290407"/>
    </source>
</evidence>
<dbReference type="EMBL" id="SBLB01000016">
    <property type="protein sequence ID" value="RYC66307.1"/>
    <property type="molecule type" value="Genomic_DNA"/>
</dbReference>
<evidence type="ECO:0000256" key="1">
    <source>
        <dbReference type="SAM" id="MobiDB-lite"/>
    </source>
</evidence>